<dbReference type="AlphaFoldDB" id="A0A1M5NCI6"/>
<name>A0A1M5NCI6_9RHOB</name>
<dbReference type="Pfam" id="PF04102">
    <property type="entry name" value="SlyX"/>
    <property type="match status" value="1"/>
</dbReference>
<dbReference type="STRING" id="996342.SAMN05443551_0842"/>
<protein>
    <submittedName>
        <fullName evidence="1">SlyX protein</fullName>
    </submittedName>
</protein>
<gene>
    <name evidence="1" type="ORF">SAMN05443551_0842</name>
</gene>
<organism evidence="1 2">
    <name type="scientific">Marivita hallyeonensis</name>
    <dbReference type="NCBI Taxonomy" id="996342"/>
    <lineage>
        <taxon>Bacteria</taxon>
        <taxon>Pseudomonadati</taxon>
        <taxon>Pseudomonadota</taxon>
        <taxon>Alphaproteobacteria</taxon>
        <taxon>Rhodobacterales</taxon>
        <taxon>Roseobacteraceae</taxon>
        <taxon>Marivita</taxon>
    </lineage>
</organism>
<evidence type="ECO:0000313" key="1">
    <source>
        <dbReference type="EMBL" id="SHG86693.1"/>
    </source>
</evidence>
<sequence length="94" mass="10744">MFRARNKRVPFLTYSPLAFRKPDAHLSRMDQTQLEERIAHLLRVTDDLSDTVAAQAKEIDRLTARVEMLLQREAAREAEGSGGIVLGDERPPHY</sequence>
<dbReference type="InterPro" id="IPR007236">
    <property type="entry name" value="SlyX"/>
</dbReference>
<accession>A0A1M5NCI6</accession>
<dbReference type="Proteomes" id="UP000184221">
    <property type="component" value="Unassembled WGS sequence"/>
</dbReference>
<evidence type="ECO:0000313" key="2">
    <source>
        <dbReference type="Proteomes" id="UP000184221"/>
    </source>
</evidence>
<proteinExistence type="predicted"/>
<dbReference type="EMBL" id="FQXC01000001">
    <property type="protein sequence ID" value="SHG86693.1"/>
    <property type="molecule type" value="Genomic_DNA"/>
</dbReference>
<keyword evidence="2" id="KW-1185">Reference proteome</keyword>
<reference evidence="1 2" key="1">
    <citation type="submission" date="2016-11" db="EMBL/GenBank/DDBJ databases">
        <authorList>
            <person name="Jaros S."/>
            <person name="Januszkiewicz K."/>
            <person name="Wedrychowicz H."/>
        </authorList>
    </citation>
    <scope>NUCLEOTIDE SEQUENCE [LARGE SCALE GENOMIC DNA]</scope>
    <source>
        <strain evidence="1 2">DSM 29431</strain>
    </source>
</reference>